<gene>
    <name evidence="1" type="ORF">M33023_06270</name>
</gene>
<sequence>MFDAKKHEIIIEHYHNPQNQTYAKLTGYIQFEIFLLW</sequence>
<accession>A0ABZ2YH45</accession>
<name>A0ABZ2YH45_9MOLU</name>
<proteinExistence type="predicted"/>
<dbReference type="Proteomes" id="UP001470586">
    <property type="component" value="Chromosome"/>
</dbReference>
<dbReference type="EMBL" id="CP128397">
    <property type="protein sequence ID" value="WZN38759.1"/>
    <property type="molecule type" value="Genomic_DNA"/>
</dbReference>
<organism evidence="1 2">
    <name type="scientific">Candidatus Phytoplasma asteris</name>
    <dbReference type="NCBI Taxonomy" id="85620"/>
    <lineage>
        <taxon>Bacteria</taxon>
        <taxon>Bacillati</taxon>
        <taxon>Mycoplasmatota</taxon>
        <taxon>Mollicutes</taxon>
        <taxon>Acholeplasmatales</taxon>
        <taxon>Acholeplasmataceae</taxon>
        <taxon>Candidatus Phytoplasma</taxon>
        <taxon>16SrI (Aster yellows group)</taxon>
    </lineage>
</organism>
<protein>
    <submittedName>
        <fullName evidence="1">Uncharacterized protein</fullName>
    </submittedName>
</protein>
<keyword evidence="2" id="KW-1185">Reference proteome</keyword>
<reference evidence="1" key="1">
    <citation type="submission" date="2023-06" db="EMBL/GenBank/DDBJ databases">
        <title>Complete Genome of Candidatus Phytoplasma asteris M33.</title>
        <authorList>
            <person name="Toth R."/>
            <person name="Ilic A.-M."/>
            <person name="Huettel B."/>
            <person name="Duduk B."/>
            <person name="Kube M."/>
        </authorList>
    </citation>
    <scope>NUCLEOTIDE SEQUENCE [LARGE SCALE GENOMIC DNA]</scope>
    <source>
        <strain evidence="1">M33</strain>
    </source>
</reference>
<evidence type="ECO:0000313" key="1">
    <source>
        <dbReference type="EMBL" id="WZN38759.1"/>
    </source>
</evidence>
<evidence type="ECO:0000313" key="2">
    <source>
        <dbReference type="Proteomes" id="UP001470586"/>
    </source>
</evidence>